<protein>
    <submittedName>
        <fullName evidence="8">ABC transporter</fullName>
    </submittedName>
</protein>
<keyword evidence="2" id="KW-0813">Transport</keyword>
<dbReference type="GO" id="GO:0005524">
    <property type="term" value="F:ATP binding"/>
    <property type="evidence" value="ECO:0007669"/>
    <property type="project" value="UniProtKB-KW"/>
</dbReference>
<dbReference type="CDD" id="cd03255">
    <property type="entry name" value="ABC_MJ0796_LolCDE_FtsE"/>
    <property type="match status" value="1"/>
</dbReference>
<evidence type="ECO:0000256" key="1">
    <source>
        <dbReference type="ARBA" id="ARBA00005417"/>
    </source>
</evidence>
<comment type="function">
    <text evidence="6">Part of the ABC transporter FtsEX involved in cellular division. Has ATPase activity. Essential for cell division and viability.</text>
</comment>
<dbReference type="PANTHER" id="PTHR42798:SF6">
    <property type="entry name" value="CELL DIVISION ATP-BINDING PROTEIN FTSE"/>
    <property type="match status" value="1"/>
</dbReference>
<evidence type="ECO:0000256" key="6">
    <source>
        <dbReference type="ARBA" id="ARBA00055994"/>
    </source>
</evidence>
<dbReference type="EMBL" id="MIJZ01000001">
    <property type="protein sequence ID" value="OEG14280.1"/>
    <property type="molecule type" value="Genomic_DNA"/>
</dbReference>
<dbReference type="InterPro" id="IPR003593">
    <property type="entry name" value="AAA+_ATPase"/>
</dbReference>
<dbReference type="Proteomes" id="UP000094068">
    <property type="component" value="Unassembled WGS sequence"/>
</dbReference>
<evidence type="ECO:0000256" key="5">
    <source>
        <dbReference type="ARBA" id="ARBA00049360"/>
    </source>
</evidence>
<dbReference type="Gene3D" id="3.40.50.300">
    <property type="entry name" value="P-loop containing nucleotide triphosphate hydrolases"/>
    <property type="match status" value="1"/>
</dbReference>
<evidence type="ECO:0000256" key="4">
    <source>
        <dbReference type="ARBA" id="ARBA00022840"/>
    </source>
</evidence>
<gene>
    <name evidence="8" type="ORF">BCR21_04625</name>
</gene>
<dbReference type="PANTHER" id="PTHR42798">
    <property type="entry name" value="LIPOPROTEIN-RELEASING SYSTEM ATP-BINDING PROTEIN LOLD"/>
    <property type="match status" value="1"/>
</dbReference>
<organism evidence="8 9">
    <name type="scientific">Enterococcus ureasiticus</name>
    <dbReference type="NCBI Taxonomy" id="903984"/>
    <lineage>
        <taxon>Bacteria</taxon>
        <taxon>Bacillati</taxon>
        <taxon>Bacillota</taxon>
        <taxon>Bacilli</taxon>
        <taxon>Lactobacillales</taxon>
        <taxon>Enterococcaceae</taxon>
        <taxon>Enterococcus</taxon>
    </lineage>
</organism>
<dbReference type="OrthoDB" id="9791546at2"/>
<dbReference type="PROSITE" id="PS50893">
    <property type="entry name" value="ABC_TRANSPORTER_2"/>
    <property type="match status" value="1"/>
</dbReference>
<dbReference type="SMART" id="SM00382">
    <property type="entry name" value="AAA"/>
    <property type="match status" value="1"/>
</dbReference>
<accession>A0A1E5GPX9</accession>
<proteinExistence type="inferred from homology"/>
<dbReference type="InterPro" id="IPR017871">
    <property type="entry name" value="ABC_transporter-like_CS"/>
</dbReference>
<keyword evidence="3" id="KW-0547">Nucleotide-binding</keyword>
<dbReference type="SUPFAM" id="SSF52540">
    <property type="entry name" value="P-loop containing nucleoside triphosphate hydrolases"/>
    <property type="match status" value="1"/>
</dbReference>
<dbReference type="InterPro" id="IPR003439">
    <property type="entry name" value="ABC_transporter-like_ATP-bd"/>
</dbReference>
<comment type="similarity">
    <text evidence="1">Belongs to the ABC transporter superfamily.</text>
</comment>
<dbReference type="FunFam" id="3.40.50.300:FF:000056">
    <property type="entry name" value="Cell division ATP-binding protein FtsE"/>
    <property type="match status" value="1"/>
</dbReference>
<dbReference type="PROSITE" id="PS00211">
    <property type="entry name" value="ABC_TRANSPORTER_1"/>
    <property type="match status" value="1"/>
</dbReference>
<evidence type="ECO:0000256" key="2">
    <source>
        <dbReference type="ARBA" id="ARBA00022448"/>
    </source>
</evidence>
<keyword evidence="4" id="KW-0067">ATP-binding</keyword>
<keyword evidence="9" id="KW-1185">Reference proteome</keyword>
<evidence type="ECO:0000313" key="8">
    <source>
        <dbReference type="EMBL" id="OEG14280.1"/>
    </source>
</evidence>
<comment type="caution">
    <text evidence="8">The sequence shown here is derived from an EMBL/GenBank/DDBJ whole genome shotgun (WGS) entry which is preliminary data.</text>
</comment>
<name>A0A1E5GPX9_9ENTE</name>
<dbReference type="InterPro" id="IPR027417">
    <property type="entry name" value="P-loop_NTPase"/>
</dbReference>
<dbReference type="InterPro" id="IPR017911">
    <property type="entry name" value="MacB-like_ATP-bd"/>
</dbReference>
<dbReference type="AlphaFoldDB" id="A0A1E5GPX9"/>
<dbReference type="GO" id="GO:0005886">
    <property type="term" value="C:plasma membrane"/>
    <property type="evidence" value="ECO:0007669"/>
    <property type="project" value="UniProtKB-ARBA"/>
</dbReference>
<feature type="domain" description="ABC transporter" evidence="7">
    <location>
        <begin position="3"/>
        <end position="224"/>
    </location>
</feature>
<reference evidence="9" key="1">
    <citation type="submission" date="2016-09" db="EMBL/GenBank/DDBJ databases">
        <authorList>
            <person name="Gulvik C.A."/>
        </authorList>
    </citation>
    <scope>NUCLEOTIDE SEQUENCE [LARGE SCALE GENOMIC DNA]</scope>
    <source>
        <strain evidence="9">DSM 23328</strain>
    </source>
</reference>
<dbReference type="STRING" id="903984.BCR21_04625"/>
<comment type="catalytic activity">
    <reaction evidence="5">
        <text>ATP + H2O = ADP + phosphate + H(+)</text>
        <dbReference type="Rhea" id="RHEA:13065"/>
        <dbReference type="ChEBI" id="CHEBI:15377"/>
        <dbReference type="ChEBI" id="CHEBI:15378"/>
        <dbReference type="ChEBI" id="CHEBI:30616"/>
        <dbReference type="ChEBI" id="CHEBI:43474"/>
        <dbReference type="ChEBI" id="CHEBI:456216"/>
    </reaction>
</comment>
<evidence type="ECO:0000256" key="3">
    <source>
        <dbReference type="ARBA" id="ARBA00022741"/>
    </source>
</evidence>
<sequence>MNLELKDITYSYKEGIQEYKVLDDINYTFEAGNFYTIMGPSGAGKTTLLSIASGLTRPIEGSISYQGKNIYDMGITNYRKKFTSIIFQAYNLIPYMTAFQNVKVGMEIKSQHIKNINEYVKNKLKSVGITEELMHKNVMKLSGGQQQRVAVARALSADSPLIFADEPTGNLDQVTSKGIIDMLKELALLEKKCVIMVTHDLDIAKQADISLILKDNTLQPLKRT</sequence>
<dbReference type="Pfam" id="PF00005">
    <property type="entry name" value="ABC_tran"/>
    <property type="match status" value="1"/>
</dbReference>
<evidence type="ECO:0000313" key="9">
    <source>
        <dbReference type="Proteomes" id="UP000094068"/>
    </source>
</evidence>
<dbReference type="GO" id="GO:0016887">
    <property type="term" value="F:ATP hydrolysis activity"/>
    <property type="evidence" value="ECO:0007669"/>
    <property type="project" value="InterPro"/>
</dbReference>
<evidence type="ECO:0000259" key="7">
    <source>
        <dbReference type="PROSITE" id="PS50893"/>
    </source>
</evidence>
<dbReference type="RefSeq" id="WP_069645320.1">
    <property type="nucleotide sequence ID" value="NZ_MIJZ01000001.1"/>
</dbReference>